<evidence type="ECO:0000313" key="10">
    <source>
        <dbReference type="EMBL" id="PVV00384.1"/>
    </source>
</evidence>
<reference evidence="10 11" key="1">
    <citation type="journal article" date="2018" name="MBio">
        <title>Comparative Genomics Reveals the Core Gene Toolbox for the Fungus-Insect Symbiosis.</title>
        <authorList>
            <person name="Wang Y."/>
            <person name="Stata M."/>
            <person name="Wang W."/>
            <person name="Stajich J.E."/>
            <person name="White M.M."/>
            <person name="Moncalvo J.M."/>
        </authorList>
    </citation>
    <scope>NUCLEOTIDE SEQUENCE [LARGE SCALE GENOMIC DNA]</scope>
    <source>
        <strain evidence="10 11">SC-DP-2</strain>
    </source>
</reference>
<dbReference type="Gene3D" id="1.20.5.110">
    <property type="match status" value="1"/>
</dbReference>
<evidence type="ECO:0000256" key="2">
    <source>
        <dbReference type="ARBA" id="ARBA00009063"/>
    </source>
</evidence>
<keyword evidence="5" id="KW-0653">Protein transport</keyword>
<gene>
    <name evidence="10" type="ORF">BB560_005240</name>
</gene>
<proteinExistence type="inferred from homology"/>
<keyword evidence="3" id="KW-0813">Transport</keyword>
<evidence type="ECO:0000256" key="6">
    <source>
        <dbReference type="ARBA" id="ARBA00022989"/>
    </source>
</evidence>
<comment type="caution">
    <text evidence="10">The sequence shown here is derived from an EMBL/GenBank/DDBJ whole genome shotgun (WGS) entry which is preliminary data.</text>
</comment>
<organism evidence="10 11">
    <name type="scientific">Smittium megazygosporum</name>
    <dbReference type="NCBI Taxonomy" id="133381"/>
    <lineage>
        <taxon>Eukaryota</taxon>
        <taxon>Fungi</taxon>
        <taxon>Fungi incertae sedis</taxon>
        <taxon>Zoopagomycota</taxon>
        <taxon>Kickxellomycotina</taxon>
        <taxon>Harpellomycetes</taxon>
        <taxon>Harpellales</taxon>
        <taxon>Legeriomycetaceae</taxon>
        <taxon>Smittium</taxon>
    </lineage>
</organism>
<evidence type="ECO:0000256" key="9">
    <source>
        <dbReference type="SAM" id="Phobius"/>
    </source>
</evidence>
<evidence type="ECO:0000256" key="5">
    <source>
        <dbReference type="ARBA" id="ARBA00022927"/>
    </source>
</evidence>
<dbReference type="PANTHER" id="PTHR15959:SF0">
    <property type="entry name" value="SYNTAXIN-18"/>
    <property type="match status" value="1"/>
</dbReference>
<keyword evidence="6 9" id="KW-1133">Transmembrane helix</keyword>
<feature type="transmembrane region" description="Helical" evidence="9">
    <location>
        <begin position="286"/>
        <end position="304"/>
    </location>
</feature>
<name>A0A2T9Z704_9FUNG</name>
<dbReference type="PANTHER" id="PTHR15959">
    <property type="entry name" value="SYNTAXIN-18"/>
    <property type="match status" value="1"/>
</dbReference>
<dbReference type="STRING" id="133381.A0A2T9Z704"/>
<evidence type="ECO:0008006" key="12">
    <source>
        <dbReference type="Google" id="ProtNLM"/>
    </source>
</evidence>
<evidence type="ECO:0000313" key="11">
    <source>
        <dbReference type="Proteomes" id="UP000245609"/>
    </source>
</evidence>
<dbReference type="EMBL" id="MBFS01002044">
    <property type="protein sequence ID" value="PVV00384.1"/>
    <property type="molecule type" value="Genomic_DNA"/>
</dbReference>
<evidence type="ECO:0000256" key="1">
    <source>
        <dbReference type="ARBA" id="ARBA00004211"/>
    </source>
</evidence>
<keyword evidence="8 9" id="KW-0472">Membrane</keyword>
<sequence>MNPSVHHKMVVPKRLKLNPATNDLLNLSAELSKKKKLSESEKDQIDNYVKQSVRSIFEQIKQLESLSLSVVEAVKEADKKNISTTTKQLFTRAIKLFDPRSNPSDLNGNTTLNSSEGYKSYFASQLQNWQVVQLHFDGISWWLNKKLMEITRFHIKMEEHRLKSISNAYSGSKRFPILGLPMNMDNTSSSSNSYLRELPESEQQQLLEENKRLFSEFEKTSDEVMKTQKAIIEISTLQSQMSQHLANQLHQTEQFYNESLNTLTNLEAGNTSLRSSQKNLASARRWVLFIILLLSFVLLFLDWFD</sequence>
<keyword evidence="4 9" id="KW-0812">Transmembrane</keyword>
<dbReference type="AlphaFoldDB" id="A0A2T9Z704"/>
<evidence type="ECO:0000256" key="8">
    <source>
        <dbReference type="ARBA" id="ARBA00023136"/>
    </source>
</evidence>
<dbReference type="GO" id="GO:0006890">
    <property type="term" value="P:retrograde vesicle-mediated transport, Golgi to endoplasmic reticulum"/>
    <property type="evidence" value="ECO:0007669"/>
    <property type="project" value="TreeGrafter"/>
</dbReference>
<dbReference type="GO" id="GO:0005783">
    <property type="term" value="C:endoplasmic reticulum"/>
    <property type="evidence" value="ECO:0007669"/>
    <property type="project" value="TreeGrafter"/>
</dbReference>
<dbReference type="OrthoDB" id="342981at2759"/>
<evidence type="ECO:0000256" key="4">
    <source>
        <dbReference type="ARBA" id="ARBA00022692"/>
    </source>
</evidence>
<dbReference type="Proteomes" id="UP000245609">
    <property type="component" value="Unassembled WGS sequence"/>
</dbReference>
<comment type="subcellular location">
    <subcellularLocation>
        <location evidence="1">Membrane</location>
        <topology evidence="1">Single-pass type IV membrane protein</topology>
    </subcellularLocation>
</comment>
<accession>A0A2T9Z704</accession>
<protein>
    <recommendedName>
        <fullName evidence="12">t-SNARE coiled-coil homology domain-containing protein</fullName>
    </recommendedName>
</protein>
<evidence type="ECO:0000256" key="3">
    <source>
        <dbReference type="ARBA" id="ARBA00022448"/>
    </source>
</evidence>
<evidence type="ECO:0000256" key="7">
    <source>
        <dbReference type="ARBA" id="ARBA00023054"/>
    </source>
</evidence>
<comment type="similarity">
    <text evidence="2">Belongs to the syntaxin family.</text>
</comment>
<dbReference type="GO" id="GO:0015031">
    <property type="term" value="P:protein transport"/>
    <property type="evidence" value="ECO:0007669"/>
    <property type="project" value="UniProtKB-KW"/>
</dbReference>
<dbReference type="GO" id="GO:0031201">
    <property type="term" value="C:SNARE complex"/>
    <property type="evidence" value="ECO:0007669"/>
    <property type="project" value="TreeGrafter"/>
</dbReference>
<keyword evidence="11" id="KW-1185">Reference proteome</keyword>
<keyword evidence="7" id="KW-0175">Coiled coil</keyword>